<comment type="caution">
    <text evidence="7">The sequence shown here is derived from an EMBL/GenBank/DDBJ whole genome shotgun (WGS) entry which is preliminary data.</text>
</comment>
<keyword evidence="2" id="KW-1003">Cell membrane</keyword>
<dbReference type="PANTHER" id="PTHR43646">
    <property type="entry name" value="GLYCOSYLTRANSFERASE"/>
    <property type="match status" value="1"/>
</dbReference>
<sequence>MQMLKVLCAPDVKPVPPTTPNNPTYSIIIPAYNEATELPATLHAIRSAMQTCTMPGECIVVDNNSSDATAHVALAHGADLVVHEPVNQIARARNAGTRQSCGQFLIFIDADTRIPAELLNTALQLLEQNTCVGGGSIIKFEGKVSHIGRCGIALWEQISKLTRTAAGSFLFCRRDAFDAVGGYDESLYASEEVRFSRQLKKWGKAKGLGFTILQHNPALTSARKLKWYSGPQILAWVALMILLPLAVRSRKLCGFWYNRPLSNE</sequence>
<feature type="domain" description="Glycosyltransferase 2-like" evidence="6">
    <location>
        <begin position="26"/>
        <end position="150"/>
    </location>
</feature>
<evidence type="ECO:0000256" key="3">
    <source>
        <dbReference type="ARBA" id="ARBA00022676"/>
    </source>
</evidence>
<dbReference type="SUPFAM" id="SSF53448">
    <property type="entry name" value="Nucleotide-diphospho-sugar transferases"/>
    <property type="match status" value="1"/>
</dbReference>
<dbReference type="RefSeq" id="WP_308984939.1">
    <property type="nucleotide sequence ID" value="NZ_JARXIC010000011.1"/>
</dbReference>
<dbReference type="Pfam" id="PF00535">
    <property type="entry name" value="Glycos_transf_2"/>
    <property type="match status" value="1"/>
</dbReference>
<dbReference type="GO" id="GO:0016757">
    <property type="term" value="F:glycosyltransferase activity"/>
    <property type="evidence" value="ECO:0007669"/>
    <property type="project" value="UniProtKB-KW"/>
</dbReference>
<proteinExistence type="predicted"/>
<comment type="subcellular location">
    <subcellularLocation>
        <location evidence="1">Cell membrane</location>
    </subcellularLocation>
</comment>
<dbReference type="InterPro" id="IPR029044">
    <property type="entry name" value="Nucleotide-diphossugar_trans"/>
</dbReference>
<evidence type="ECO:0000256" key="1">
    <source>
        <dbReference type="ARBA" id="ARBA00004236"/>
    </source>
</evidence>
<keyword evidence="8" id="KW-1185">Reference proteome</keyword>
<dbReference type="EC" id="2.4.-.-" evidence="7"/>
<accession>A0ABU1AIL0</accession>
<dbReference type="PANTHER" id="PTHR43646:SF2">
    <property type="entry name" value="GLYCOSYLTRANSFERASE 2-LIKE DOMAIN-CONTAINING PROTEIN"/>
    <property type="match status" value="1"/>
</dbReference>
<dbReference type="Gene3D" id="3.90.550.10">
    <property type="entry name" value="Spore Coat Polysaccharide Biosynthesis Protein SpsA, Chain A"/>
    <property type="match status" value="1"/>
</dbReference>
<keyword evidence="3 7" id="KW-0328">Glycosyltransferase</keyword>
<gene>
    <name evidence="7" type="ORF">QEH59_08500</name>
</gene>
<dbReference type="InterPro" id="IPR001173">
    <property type="entry name" value="Glyco_trans_2-like"/>
</dbReference>
<evidence type="ECO:0000256" key="4">
    <source>
        <dbReference type="ARBA" id="ARBA00022679"/>
    </source>
</evidence>
<evidence type="ECO:0000313" key="7">
    <source>
        <dbReference type="EMBL" id="MDQ8194464.1"/>
    </source>
</evidence>
<evidence type="ECO:0000256" key="2">
    <source>
        <dbReference type="ARBA" id="ARBA00022475"/>
    </source>
</evidence>
<name>A0ABU1AIL0_9BACT</name>
<organism evidence="7 8">
    <name type="scientific">Thalassobacterium sedimentorum</name>
    <dbReference type="NCBI Taxonomy" id="3041258"/>
    <lineage>
        <taxon>Bacteria</taxon>
        <taxon>Pseudomonadati</taxon>
        <taxon>Verrucomicrobiota</taxon>
        <taxon>Opitutia</taxon>
        <taxon>Puniceicoccales</taxon>
        <taxon>Coraliomargaritaceae</taxon>
        <taxon>Thalassobacterium</taxon>
    </lineage>
</organism>
<evidence type="ECO:0000259" key="6">
    <source>
        <dbReference type="Pfam" id="PF00535"/>
    </source>
</evidence>
<reference evidence="7 8" key="1">
    <citation type="submission" date="2023-04" db="EMBL/GenBank/DDBJ databases">
        <title>A novel bacteria isolated from coastal sediment.</title>
        <authorList>
            <person name="Liu X.-J."/>
            <person name="Du Z.-J."/>
        </authorList>
    </citation>
    <scope>NUCLEOTIDE SEQUENCE [LARGE SCALE GENOMIC DNA]</scope>
    <source>
        <strain evidence="7 8">SDUM461004</strain>
    </source>
</reference>
<keyword evidence="5" id="KW-0472">Membrane</keyword>
<evidence type="ECO:0000256" key="5">
    <source>
        <dbReference type="ARBA" id="ARBA00023136"/>
    </source>
</evidence>
<evidence type="ECO:0000313" key="8">
    <source>
        <dbReference type="Proteomes" id="UP001243717"/>
    </source>
</evidence>
<keyword evidence="4 7" id="KW-0808">Transferase</keyword>
<dbReference type="EMBL" id="JARXIC010000011">
    <property type="protein sequence ID" value="MDQ8194464.1"/>
    <property type="molecule type" value="Genomic_DNA"/>
</dbReference>
<dbReference type="Proteomes" id="UP001243717">
    <property type="component" value="Unassembled WGS sequence"/>
</dbReference>
<protein>
    <submittedName>
        <fullName evidence="7">Glycosyltransferase</fullName>
        <ecNumber evidence="7">2.4.-.-</ecNumber>
    </submittedName>
</protein>